<gene>
    <name evidence="1" type="ordered locus">Dhaf_3161</name>
</gene>
<dbReference type="AlphaFoldDB" id="B8G1D1"/>
<sequence>MLSPRLHSRIWESGKITSPIWLVFNPKHPLVSNYIWLPVLTEMQDKIFKELNTRINSTHIYKRNVVSDNVDTPITENWWDAQINVEIERFRVLALEYKPQIIISFGAFPYEFLRRAYRIGPKKGPKSWTNSKLEGEFKKSIQSFDANKTNLIPLLRRMPLSRKYKEEHNKDYFEKNIHYVSKKIAEKIIENKNHLNIWI</sequence>
<dbReference type="Proteomes" id="UP000007726">
    <property type="component" value="Chromosome"/>
</dbReference>
<evidence type="ECO:0008006" key="3">
    <source>
        <dbReference type="Google" id="ProtNLM"/>
    </source>
</evidence>
<proteinExistence type="predicted"/>
<evidence type="ECO:0000313" key="2">
    <source>
        <dbReference type="Proteomes" id="UP000007726"/>
    </source>
</evidence>
<accession>B8G1D1</accession>
<dbReference type="RefSeq" id="WP_015944436.1">
    <property type="nucleotide sequence ID" value="NC_011830.1"/>
</dbReference>
<dbReference type="HOGENOM" id="CLU_1347091_0_0_9"/>
<dbReference type="KEGG" id="dhd:Dhaf_3161"/>
<name>B8G1D1_DESHD</name>
<protein>
    <recommendedName>
        <fullName evidence="3">Uracil-DNA glycosylase-like domain-containing protein</fullName>
    </recommendedName>
</protein>
<dbReference type="EMBL" id="CP001336">
    <property type="protein sequence ID" value="ACL21184.1"/>
    <property type="molecule type" value="Genomic_DNA"/>
</dbReference>
<organism evidence="1 2">
    <name type="scientific">Desulfitobacterium hafniense (strain DSM 10664 / DCB-2)</name>
    <dbReference type="NCBI Taxonomy" id="272564"/>
    <lineage>
        <taxon>Bacteria</taxon>
        <taxon>Bacillati</taxon>
        <taxon>Bacillota</taxon>
        <taxon>Clostridia</taxon>
        <taxon>Eubacteriales</taxon>
        <taxon>Desulfitobacteriaceae</taxon>
        <taxon>Desulfitobacterium</taxon>
    </lineage>
</organism>
<evidence type="ECO:0000313" key="1">
    <source>
        <dbReference type="EMBL" id="ACL21184.1"/>
    </source>
</evidence>
<reference evidence="1 2" key="1">
    <citation type="journal article" date="2012" name="BMC Microbiol.">
        <title>Genome sequence of Desulfitobacterium hafniense DCB-2, a Gram-positive anaerobe capable of dehalogenation and metal reduction.</title>
        <authorList>
            <person name="Kim S.H."/>
            <person name="Harzman C."/>
            <person name="Davis J.K."/>
            <person name="Hutcheson R."/>
            <person name="Broderick J.B."/>
            <person name="Marsh T.L."/>
            <person name="Tiedje J.M."/>
        </authorList>
    </citation>
    <scope>NUCLEOTIDE SEQUENCE [LARGE SCALE GENOMIC DNA]</scope>
    <source>
        <strain evidence="2">DSM 10664 / DCB-2</strain>
    </source>
</reference>